<accession>A0A0E9VXI0</accession>
<dbReference type="AlphaFoldDB" id="A0A0E9VXI0"/>
<proteinExistence type="predicted"/>
<reference evidence="1" key="2">
    <citation type="journal article" date="2015" name="Fish Shellfish Immunol.">
        <title>Early steps in the European eel (Anguilla anguilla)-Vibrio vulnificus interaction in the gills: Role of the RtxA13 toxin.</title>
        <authorList>
            <person name="Callol A."/>
            <person name="Pajuelo D."/>
            <person name="Ebbesson L."/>
            <person name="Teles M."/>
            <person name="MacKenzie S."/>
            <person name="Amaro C."/>
        </authorList>
    </citation>
    <scope>NUCLEOTIDE SEQUENCE</scope>
</reference>
<sequence>MHLDSGTDLTVTLQASSGVCRAVLGVL</sequence>
<protein>
    <submittedName>
        <fullName evidence="1">Uncharacterized protein</fullName>
    </submittedName>
</protein>
<reference evidence="1" key="1">
    <citation type="submission" date="2014-11" db="EMBL/GenBank/DDBJ databases">
        <authorList>
            <person name="Amaro Gonzalez C."/>
        </authorList>
    </citation>
    <scope>NUCLEOTIDE SEQUENCE</scope>
</reference>
<name>A0A0E9VXI0_ANGAN</name>
<evidence type="ECO:0000313" key="1">
    <source>
        <dbReference type="EMBL" id="JAH82030.1"/>
    </source>
</evidence>
<dbReference type="EMBL" id="GBXM01026547">
    <property type="protein sequence ID" value="JAH82030.1"/>
    <property type="molecule type" value="Transcribed_RNA"/>
</dbReference>
<organism evidence="1">
    <name type="scientific">Anguilla anguilla</name>
    <name type="common">European freshwater eel</name>
    <name type="synonym">Muraena anguilla</name>
    <dbReference type="NCBI Taxonomy" id="7936"/>
    <lineage>
        <taxon>Eukaryota</taxon>
        <taxon>Metazoa</taxon>
        <taxon>Chordata</taxon>
        <taxon>Craniata</taxon>
        <taxon>Vertebrata</taxon>
        <taxon>Euteleostomi</taxon>
        <taxon>Actinopterygii</taxon>
        <taxon>Neopterygii</taxon>
        <taxon>Teleostei</taxon>
        <taxon>Anguilliformes</taxon>
        <taxon>Anguillidae</taxon>
        <taxon>Anguilla</taxon>
    </lineage>
</organism>